<dbReference type="HAMAP" id="MF_00227">
    <property type="entry name" value="RNase_P"/>
    <property type="match status" value="1"/>
</dbReference>
<dbReference type="InterPro" id="IPR020539">
    <property type="entry name" value="RNase_P_CS"/>
</dbReference>
<keyword evidence="4 7" id="KW-0255">Endonuclease</keyword>
<evidence type="ECO:0000256" key="2">
    <source>
        <dbReference type="ARBA" id="ARBA00022694"/>
    </source>
</evidence>
<comment type="caution">
    <text evidence="9">The sequence shown here is derived from an EMBL/GenBank/DDBJ whole genome shotgun (WGS) entry which is preliminary data.</text>
</comment>
<dbReference type="GO" id="GO:0000049">
    <property type="term" value="F:tRNA binding"/>
    <property type="evidence" value="ECO:0007669"/>
    <property type="project" value="UniProtKB-UniRule"/>
</dbReference>
<evidence type="ECO:0000256" key="5">
    <source>
        <dbReference type="ARBA" id="ARBA00022801"/>
    </source>
</evidence>
<dbReference type="NCBIfam" id="TIGR00188">
    <property type="entry name" value="rnpA"/>
    <property type="match status" value="1"/>
</dbReference>
<name>A0AA43UCL7_9LACT</name>
<comment type="similarity">
    <text evidence="7">Belongs to the RnpA family.</text>
</comment>
<evidence type="ECO:0000256" key="6">
    <source>
        <dbReference type="ARBA" id="ARBA00022884"/>
    </source>
</evidence>
<protein>
    <recommendedName>
        <fullName evidence="7 8">Ribonuclease P protein component</fullName>
        <shortName evidence="7">RNase P protein</shortName>
        <shortName evidence="7">RNaseP protein</shortName>
        <ecNumber evidence="7 8">3.1.26.5</ecNumber>
    </recommendedName>
    <alternativeName>
        <fullName evidence="7">Protein C5</fullName>
    </alternativeName>
</protein>
<keyword evidence="2 7" id="KW-0819">tRNA processing</keyword>
<dbReference type="GO" id="GO:0042781">
    <property type="term" value="F:3'-tRNA processing endoribonuclease activity"/>
    <property type="evidence" value="ECO:0007669"/>
    <property type="project" value="TreeGrafter"/>
</dbReference>
<dbReference type="GO" id="GO:0004526">
    <property type="term" value="F:ribonuclease P activity"/>
    <property type="evidence" value="ECO:0007669"/>
    <property type="project" value="UniProtKB-UniRule"/>
</dbReference>
<dbReference type="AlphaFoldDB" id="A0AA43UCL7"/>
<dbReference type="PANTHER" id="PTHR33992">
    <property type="entry name" value="RIBONUCLEASE P PROTEIN COMPONENT"/>
    <property type="match status" value="1"/>
</dbReference>
<keyword evidence="6 7" id="KW-0694">RNA-binding</keyword>
<dbReference type="SUPFAM" id="SSF54211">
    <property type="entry name" value="Ribosomal protein S5 domain 2-like"/>
    <property type="match status" value="1"/>
</dbReference>
<evidence type="ECO:0000256" key="7">
    <source>
        <dbReference type="HAMAP-Rule" id="MF_00227"/>
    </source>
</evidence>
<evidence type="ECO:0000256" key="8">
    <source>
        <dbReference type="NCBIfam" id="TIGR00188"/>
    </source>
</evidence>
<organism evidence="9 10">
    <name type="scientific">Atopococcus tabaci</name>
    <dbReference type="NCBI Taxonomy" id="269774"/>
    <lineage>
        <taxon>Bacteria</taxon>
        <taxon>Bacillati</taxon>
        <taxon>Bacillota</taxon>
        <taxon>Bacilli</taxon>
        <taxon>Lactobacillales</taxon>
        <taxon>Carnobacteriaceae</taxon>
        <taxon>Atopococcus</taxon>
    </lineage>
</organism>
<reference evidence="9" key="1">
    <citation type="submission" date="2023-07" db="EMBL/GenBank/DDBJ databases">
        <title>Between Cages and Wild: Unraveling the Impact of Captivity on Animal Microbiomes and Antimicrobial Resistance.</title>
        <authorList>
            <person name="Schmartz G.P."/>
            <person name="Rehner J."/>
            <person name="Schuff M.J."/>
            <person name="Becker S.L."/>
            <person name="Kravczyk M."/>
            <person name="Gurevich A."/>
            <person name="Francke R."/>
            <person name="Mueller R."/>
            <person name="Keller V."/>
            <person name="Keller A."/>
        </authorList>
    </citation>
    <scope>NUCLEOTIDE SEQUENCE</scope>
    <source>
        <strain evidence="9">S39M_St_73</strain>
    </source>
</reference>
<dbReference type="InterPro" id="IPR014721">
    <property type="entry name" value="Ribsml_uS5_D2-typ_fold_subgr"/>
</dbReference>
<dbReference type="Proteomes" id="UP001171751">
    <property type="component" value="Unassembled WGS sequence"/>
</dbReference>
<gene>
    <name evidence="7 9" type="primary">rnpA</name>
    <name evidence="9" type="ORF">Q4F26_03975</name>
</gene>
<comment type="function">
    <text evidence="1 7">RNaseP catalyzes the removal of the 5'-leader sequence from pre-tRNA to produce the mature 5'-terminus. It can also cleave other RNA substrates such as 4.5S RNA. The protein component plays an auxiliary but essential role in vivo by binding to the 5'-leader sequence and broadening the substrate specificity of the ribozyme.</text>
</comment>
<comment type="subunit">
    <text evidence="7">Consists of a catalytic RNA component (M1 or rnpB) and a protein subunit.</text>
</comment>
<dbReference type="FunFam" id="3.30.230.10:FF:000021">
    <property type="entry name" value="Ribonuclease P protein component"/>
    <property type="match status" value="1"/>
</dbReference>
<comment type="catalytic activity">
    <reaction evidence="7">
        <text>Endonucleolytic cleavage of RNA, removing 5'-extranucleotides from tRNA precursor.</text>
        <dbReference type="EC" id="3.1.26.5"/>
    </reaction>
</comment>
<dbReference type="EMBL" id="JAUNQW010000012">
    <property type="protein sequence ID" value="MDO5457483.1"/>
    <property type="molecule type" value="Genomic_DNA"/>
</dbReference>
<dbReference type="PROSITE" id="PS00648">
    <property type="entry name" value="RIBONUCLEASE_P"/>
    <property type="match status" value="1"/>
</dbReference>
<dbReference type="Pfam" id="PF00825">
    <property type="entry name" value="Ribonuclease_P"/>
    <property type="match status" value="1"/>
</dbReference>
<proteinExistence type="inferred from homology"/>
<dbReference type="InterPro" id="IPR000100">
    <property type="entry name" value="RNase_P"/>
</dbReference>
<keyword evidence="5 7" id="KW-0378">Hydrolase</keyword>
<dbReference type="GO" id="GO:0001682">
    <property type="term" value="P:tRNA 5'-leader removal"/>
    <property type="evidence" value="ECO:0007669"/>
    <property type="project" value="UniProtKB-UniRule"/>
</dbReference>
<evidence type="ECO:0000256" key="1">
    <source>
        <dbReference type="ARBA" id="ARBA00002663"/>
    </source>
</evidence>
<evidence type="ECO:0000313" key="9">
    <source>
        <dbReference type="EMBL" id="MDO5457483.1"/>
    </source>
</evidence>
<dbReference type="GO" id="GO:0030677">
    <property type="term" value="C:ribonuclease P complex"/>
    <property type="evidence" value="ECO:0007669"/>
    <property type="project" value="TreeGrafter"/>
</dbReference>
<evidence type="ECO:0000256" key="4">
    <source>
        <dbReference type="ARBA" id="ARBA00022759"/>
    </source>
</evidence>
<dbReference type="InterPro" id="IPR020568">
    <property type="entry name" value="Ribosomal_Su5_D2-typ_SF"/>
</dbReference>
<evidence type="ECO:0000256" key="3">
    <source>
        <dbReference type="ARBA" id="ARBA00022722"/>
    </source>
</evidence>
<evidence type="ECO:0000313" key="10">
    <source>
        <dbReference type="Proteomes" id="UP001171751"/>
    </source>
</evidence>
<sequence>MRKEYRVKSEREFQDVFNSGKSMANKQFVIYTLTKPGQDHFRVGISVSKKMGNAVKRNKIKRLIRSSIQELSSSLKNDVDFIIIARQPTSTMNYQEVLSSLKHVLSLSHLFINKS</sequence>
<keyword evidence="3 7" id="KW-0540">Nuclease</keyword>
<keyword evidence="10" id="KW-1185">Reference proteome</keyword>
<dbReference type="PANTHER" id="PTHR33992:SF1">
    <property type="entry name" value="RIBONUCLEASE P PROTEIN COMPONENT"/>
    <property type="match status" value="1"/>
</dbReference>
<accession>A0AA43UCL7</accession>
<dbReference type="EC" id="3.1.26.5" evidence="7 8"/>
<dbReference type="Gene3D" id="3.30.230.10">
    <property type="match status" value="1"/>
</dbReference>